<evidence type="ECO:0000313" key="2">
    <source>
        <dbReference type="EMBL" id="GBM86344.1"/>
    </source>
</evidence>
<organism evidence="2 3">
    <name type="scientific">Araneus ventricosus</name>
    <name type="common">Orbweaver spider</name>
    <name type="synonym">Epeira ventricosa</name>
    <dbReference type="NCBI Taxonomy" id="182803"/>
    <lineage>
        <taxon>Eukaryota</taxon>
        <taxon>Metazoa</taxon>
        <taxon>Ecdysozoa</taxon>
        <taxon>Arthropoda</taxon>
        <taxon>Chelicerata</taxon>
        <taxon>Arachnida</taxon>
        <taxon>Araneae</taxon>
        <taxon>Araneomorphae</taxon>
        <taxon>Entelegynae</taxon>
        <taxon>Araneoidea</taxon>
        <taxon>Araneidae</taxon>
        <taxon>Araneus</taxon>
    </lineage>
</organism>
<protein>
    <submittedName>
        <fullName evidence="2">Uncharacterized protein</fullName>
    </submittedName>
</protein>
<feature type="compositionally biased region" description="Polar residues" evidence="1">
    <location>
        <begin position="58"/>
        <end position="82"/>
    </location>
</feature>
<dbReference type="AlphaFoldDB" id="A0A4Y2J8T8"/>
<sequence length="139" mass="15504">MYPSSLYGRGEHGGQHNTQRDSWGGWRHGATPSRRGIVSMESLAPKMPNREQELRHQGASSTGSLTTADHPSLTRTVRNRLSQAFGLFTDPSPPPPPPPPPLQTNSKINHYLPSLSCFIYLVNSRINALELWHFHSKLV</sequence>
<dbReference type="Proteomes" id="UP000499080">
    <property type="component" value="Unassembled WGS sequence"/>
</dbReference>
<dbReference type="EMBL" id="BGPR01003304">
    <property type="protein sequence ID" value="GBM86344.1"/>
    <property type="molecule type" value="Genomic_DNA"/>
</dbReference>
<gene>
    <name evidence="2" type="ORF">AVEN_36237_1</name>
</gene>
<proteinExistence type="predicted"/>
<feature type="compositionally biased region" description="Pro residues" evidence="1">
    <location>
        <begin position="91"/>
        <end position="102"/>
    </location>
</feature>
<feature type="region of interest" description="Disordered" evidence="1">
    <location>
        <begin position="1"/>
        <end position="103"/>
    </location>
</feature>
<reference evidence="2 3" key="1">
    <citation type="journal article" date="2019" name="Sci. Rep.">
        <title>Orb-weaving spider Araneus ventricosus genome elucidates the spidroin gene catalogue.</title>
        <authorList>
            <person name="Kono N."/>
            <person name="Nakamura H."/>
            <person name="Ohtoshi R."/>
            <person name="Moran D.A.P."/>
            <person name="Shinohara A."/>
            <person name="Yoshida Y."/>
            <person name="Fujiwara M."/>
            <person name="Mori M."/>
            <person name="Tomita M."/>
            <person name="Arakawa K."/>
        </authorList>
    </citation>
    <scope>NUCLEOTIDE SEQUENCE [LARGE SCALE GENOMIC DNA]</scope>
</reference>
<evidence type="ECO:0000256" key="1">
    <source>
        <dbReference type="SAM" id="MobiDB-lite"/>
    </source>
</evidence>
<dbReference type="OrthoDB" id="6425282at2759"/>
<accession>A0A4Y2J8T8</accession>
<name>A0A4Y2J8T8_ARAVE</name>
<evidence type="ECO:0000313" key="3">
    <source>
        <dbReference type="Proteomes" id="UP000499080"/>
    </source>
</evidence>
<comment type="caution">
    <text evidence="2">The sequence shown here is derived from an EMBL/GenBank/DDBJ whole genome shotgun (WGS) entry which is preliminary data.</text>
</comment>
<keyword evidence="3" id="KW-1185">Reference proteome</keyword>